<dbReference type="Proteomes" id="UP001530315">
    <property type="component" value="Unassembled WGS sequence"/>
</dbReference>
<comment type="caution">
    <text evidence="3">The sequence shown here is derived from an EMBL/GenBank/DDBJ whole genome shotgun (WGS) entry which is preliminary data.</text>
</comment>
<protein>
    <recommendedName>
        <fullName evidence="5">Apple domain-containing protein</fullName>
    </recommendedName>
</protein>
<keyword evidence="4" id="KW-1185">Reference proteome</keyword>
<feature type="region of interest" description="Disordered" evidence="1">
    <location>
        <begin position="1"/>
        <end position="20"/>
    </location>
</feature>
<accession>A0ABD3NWX4</accession>
<evidence type="ECO:0000256" key="2">
    <source>
        <dbReference type="SAM" id="Phobius"/>
    </source>
</evidence>
<keyword evidence="2" id="KW-1133">Transmembrane helix</keyword>
<dbReference type="EMBL" id="JALLAZ020001113">
    <property type="protein sequence ID" value="KAL3780430.1"/>
    <property type="molecule type" value="Genomic_DNA"/>
</dbReference>
<evidence type="ECO:0000313" key="4">
    <source>
        <dbReference type="Proteomes" id="UP001530315"/>
    </source>
</evidence>
<reference evidence="3 4" key="1">
    <citation type="submission" date="2024-10" db="EMBL/GenBank/DDBJ databases">
        <title>Updated reference genomes for cyclostephanoid diatoms.</title>
        <authorList>
            <person name="Roberts W.R."/>
            <person name="Alverson A.J."/>
        </authorList>
    </citation>
    <scope>NUCLEOTIDE SEQUENCE [LARGE SCALE GENOMIC DNA]</scope>
    <source>
        <strain evidence="3 4">AJA276-08</strain>
    </source>
</reference>
<evidence type="ECO:0000256" key="1">
    <source>
        <dbReference type="SAM" id="MobiDB-lite"/>
    </source>
</evidence>
<feature type="compositionally biased region" description="Basic and acidic residues" evidence="1">
    <location>
        <begin position="168"/>
        <end position="187"/>
    </location>
</feature>
<dbReference type="AlphaFoldDB" id="A0ABD3NWX4"/>
<feature type="region of interest" description="Disordered" evidence="1">
    <location>
        <begin position="168"/>
        <end position="188"/>
    </location>
</feature>
<evidence type="ECO:0000313" key="3">
    <source>
        <dbReference type="EMBL" id="KAL3780430.1"/>
    </source>
</evidence>
<organism evidence="3 4">
    <name type="scientific">Stephanodiscus triporus</name>
    <dbReference type="NCBI Taxonomy" id="2934178"/>
    <lineage>
        <taxon>Eukaryota</taxon>
        <taxon>Sar</taxon>
        <taxon>Stramenopiles</taxon>
        <taxon>Ochrophyta</taxon>
        <taxon>Bacillariophyta</taxon>
        <taxon>Coscinodiscophyceae</taxon>
        <taxon>Thalassiosirophycidae</taxon>
        <taxon>Stephanodiscales</taxon>
        <taxon>Stephanodiscaceae</taxon>
        <taxon>Stephanodiscus</taxon>
    </lineage>
</organism>
<keyword evidence="2" id="KW-0812">Transmembrane</keyword>
<proteinExistence type="predicted"/>
<sequence length="284" mass="30552">MVLSSFRRWTARDGGSGGRGGGGGKLELLALFATLAVVVLLLLLAFAAISLDDVGSGVSSSSSSSSSIALRGGIEVPSCPVSPWKADEDLRGKCPESFKSIPGASSVPDCAVSCCDDSECITWQFRRDVGCLHGKDVRLGMEKDGVPAWCSDHAPRRWRGQHLVPRVKKTEKEKEEGGTDARRRACDEATWDPEEEVGQCFGLGDVRPRGGGSAGECMRACCDDEKCGAWQWNEELGCFYGKGMHSCQGHGDPISFEPFVGRRKRLASRSYAGPGGKPWQMNMD</sequence>
<feature type="transmembrane region" description="Helical" evidence="2">
    <location>
        <begin position="28"/>
        <end position="51"/>
    </location>
</feature>
<keyword evidence="2" id="KW-0472">Membrane</keyword>
<name>A0ABD3NWX4_9STRA</name>
<evidence type="ECO:0008006" key="5">
    <source>
        <dbReference type="Google" id="ProtNLM"/>
    </source>
</evidence>
<gene>
    <name evidence="3" type="ORF">ACHAW5_003606</name>
</gene>